<sequence length="300" mass="35652">MVNLGKPQKSRKHKKLKPIDPKYLDEDRKSKNRHIRKFVSPDEKLESKKKHGRGYMQINSAPKSLEDQEVSKSMMNLIKLKADPFAFKKKKQKNKFKDGVANEKLEKGMTRPIEPVPEFVQRKGENDHQFHNRIDRTVQMVISKSKFDDKFNRVEEKVLDPKVEKKIKKKQKKRLERKQEKNELKKEKLKEVKEYRKDKKRTGWENLHDKVEFGEVAMAPPTLTAKPRKISKKSDRPGNKDLLLKKQLADTQTKTFLKQREIGKTLKRKTLPVGMQRKQDIERENAIRQYRELQKAKRNH</sequence>
<feature type="compositionally biased region" description="Basic residues" evidence="1">
    <location>
        <begin position="166"/>
        <end position="176"/>
    </location>
</feature>
<gene>
    <name evidence="2" type="ORF">OFUS_LOCUS20104</name>
</gene>
<evidence type="ECO:0000313" key="3">
    <source>
        <dbReference type="Proteomes" id="UP000749559"/>
    </source>
</evidence>
<reference evidence="2" key="1">
    <citation type="submission" date="2022-03" db="EMBL/GenBank/DDBJ databases">
        <authorList>
            <person name="Martin C."/>
        </authorList>
    </citation>
    <scope>NUCLEOTIDE SEQUENCE</scope>
</reference>
<dbReference type="OrthoDB" id="5876637at2759"/>
<proteinExistence type="predicted"/>
<dbReference type="PANTHER" id="PTHR21838:SF2">
    <property type="entry name" value="COILED-COIL DOMAIN-CONTAINING PROTEIN 137"/>
    <property type="match status" value="1"/>
</dbReference>
<feature type="compositionally biased region" description="Basic and acidic residues" evidence="1">
    <location>
        <begin position="177"/>
        <end position="187"/>
    </location>
</feature>
<comment type="caution">
    <text evidence="2">The sequence shown here is derived from an EMBL/GenBank/DDBJ whole genome shotgun (WGS) entry which is preliminary data.</text>
</comment>
<feature type="compositionally biased region" description="Basic and acidic residues" evidence="1">
    <location>
        <begin position="95"/>
        <end position="109"/>
    </location>
</feature>
<keyword evidence="3" id="KW-1185">Reference proteome</keyword>
<name>A0A8J1Y0L6_OWEFU</name>
<dbReference type="InterPro" id="IPR026680">
    <property type="entry name" value="CCDC137"/>
</dbReference>
<dbReference type="EMBL" id="CAIIXF020000009">
    <property type="protein sequence ID" value="CAH1795583.1"/>
    <property type="molecule type" value="Genomic_DNA"/>
</dbReference>
<dbReference type="GO" id="GO:0005634">
    <property type="term" value="C:nucleus"/>
    <property type="evidence" value="ECO:0007669"/>
    <property type="project" value="TreeGrafter"/>
</dbReference>
<evidence type="ECO:0000256" key="1">
    <source>
        <dbReference type="SAM" id="MobiDB-lite"/>
    </source>
</evidence>
<accession>A0A8J1Y0L6</accession>
<organism evidence="2 3">
    <name type="scientific">Owenia fusiformis</name>
    <name type="common">Polychaete worm</name>
    <dbReference type="NCBI Taxonomy" id="6347"/>
    <lineage>
        <taxon>Eukaryota</taxon>
        <taxon>Metazoa</taxon>
        <taxon>Spiralia</taxon>
        <taxon>Lophotrochozoa</taxon>
        <taxon>Annelida</taxon>
        <taxon>Polychaeta</taxon>
        <taxon>Sedentaria</taxon>
        <taxon>Canalipalpata</taxon>
        <taxon>Sabellida</taxon>
        <taxon>Oweniida</taxon>
        <taxon>Oweniidae</taxon>
        <taxon>Owenia</taxon>
    </lineage>
</organism>
<feature type="region of interest" description="Disordered" evidence="1">
    <location>
        <begin position="166"/>
        <end position="187"/>
    </location>
</feature>
<feature type="compositionally biased region" description="Basic and acidic residues" evidence="1">
    <location>
        <begin position="17"/>
        <end position="29"/>
    </location>
</feature>
<feature type="region of interest" description="Disordered" evidence="1">
    <location>
        <begin position="1"/>
        <end position="68"/>
    </location>
</feature>
<protein>
    <submittedName>
        <fullName evidence="2">Uncharacterized protein</fullName>
    </submittedName>
</protein>
<dbReference type="AlphaFoldDB" id="A0A8J1Y0L6"/>
<dbReference type="Proteomes" id="UP000749559">
    <property type="component" value="Unassembled WGS sequence"/>
</dbReference>
<dbReference type="PANTHER" id="PTHR21838">
    <property type="entry name" value="COILED-COIL DOMAIN-CONTAINING PROTEIN 137"/>
    <property type="match status" value="1"/>
</dbReference>
<evidence type="ECO:0000313" key="2">
    <source>
        <dbReference type="EMBL" id="CAH1795583.1"/>
    </source>
</evidence>
<feature type="region of interest" description="Disordered" evidence="1">
    <location>
        <begin position="90"/>
        <end position="128"/>
    </location>
</feature>